<dbReference type="Proteomes" id="UP001050691">
    <property type="component" value="Unassembled WGS sequence"/>
</dbReference>
<feature type="transmembrane region" description="Helical" evidence="1">
    <location>
        <begin position="216"/>
        <end position="232"/>
    </location>
</feature>
<accession>A0AAV5A9X6</accession>
<evidence type="ECO:0000313" key="3">
    <source>
        <dbReference type="EMBL" id="GJJ09806.1"/>
    </source>
</evidence>
<feature type="domain" description="DUF6533" evidence="2">
    <location>
        <begin position="19"/>
        <end position="64"/>
    </location>
</feature>
<dbReference type="Pfam" id="PF20151">
    <property type="entry name" value="DUF6533"/>
    <property type="match status" value="1"/>
</dbReference>
<protein>
    <recommendedName>
        <fullName evidence="2">DUF6533 domain-containing protein</fullName>
    </recommendedName>
</protein>
<gene>
    <name evidence="3" type="ORF">Clacol_004030</name>
</gene>
<evidence type="ECO:0000256" key="1">
    <source>
        <dbReference type="SAM" id="Phobius"/>
    </source>
</evidence>
<evidence type="ECO:0000313" key="4">
    <source>
        <dbReference type="Proteomes" id="UP001050691"/>
    </source>
</evidence>
<comment type="caution">
    <text evidence="3">The sequence shown here is derived from an EMBL/GenBank/DDBJ whole genome shotgun (WGS) entry which is preliminary data.</text>
</comment>
<dbReference type="InterPro" id="IPR045340">
    <property type="entry name" value="DUF6533"/>
</dbReference>
<feature type="transmembrane region" description="Helical" evidence="1">
    <location>
        <begin position="6"/>
        <end position="33"/>
    </location>
</feature>
<feature type="transmembrane region" description="Helical" evidence="1">
    <location>
        <begin position="54"/>
        <end position="80"/>
    </location>
</feature>
<feature type="transmembrane region" description="Helical" evidence="1">
    <location>
        <begin position="244"/>
        <end position="261"/>
    </location>
</feature>
<name>A0AAV5A9X6_9AGAM</name>
<feature type="transmembrane region" description="Helical" evidence="1">
    <location>
        <begin position="178"/>
        <end position="195"/>
    </location>
</feature>
<evidence type="ECO:0000259" key="2">
    <source>
        <dbReference type="Pfam" id="PF20151"/>
    </source>
</evidence>
<organism evidence="3 4">
    <name type="scientific">Clathrus columnatus</name>
    <dbReference type="NCBI Taxonomy" id="1419009"/>
    <lineage>
        <taxon>Eukaryota</taxon>
        <taxon>Fungi</taxon>
        <taxon>Dikarya</taxon>
        <taxon>Basidiomycota</taxon>
        <taxon>Agaricomycotina</taxon>
        <taxon>Agaricomycetes</taxon>
        <taxon>Phallomycetidae</taxon>
        <taxon>Phallales</taxon>
        <taxon>Clathraceae</taxon>
        <taxon>Clathrus</taxon>
    </lineage>
</organism>
<reference evidence="3" key="1">
    <citation type="submission" date="2021-10" db="EMBL/GenBank/DDBJ databases">
        <title>De novo Genome Assembly of Clathrus columnatus (Basidiomycota, Fungi) Using Illumina and Nanopore Sequence Data.</title>
        <authorList>
            <person name="Ogiso-Tanaka E."/>
            <person name="Itagaki H."/>
            <person name="Hosoya T."/>
            <person name="Hosaka K."/>
        </authorList>
    </citation>
    <scope>NUCLEOTIDE SEQUENCE</scope>
    <source>
        <strain evidence="3">MO-923</strain>
    </source>
</reference>
<feature type="transmembrane region" description="Helical" evidence="1">
    <location>
        <begin position="92"/>
        <end position="111"/>
    </location>
</feature>
<feature type="transmembrane region" description="Helical" evidence="1">
    <location>
        <begin position="123"/>
        <end position="146"/>
    </location>
</feature>
<keyword evidence="1" id="KW-0812">Transmembrane</keyword>
<sequence>MSTLVILGVAIVPQSVTTYNTVAASMFFFWDYLITFDDEVNFIWRQKQSYISALFYFIRYLTLAIRSVHLIFCANVFGYLGITAPDCTVWRWFQVLSGQILFCIVELLLITRIYALYEKSTKLLGVLLFFLLLEFSAMMALVITSLPKEVAKGLPPALAHIHSAPCIGISQPKEFASLWIPALIMQTTLSILVAWKVLRSGSFTGNRLLTIFVRDHLWAFLMIFGVAFWATLAYELTDDLGETALTWTYSVLGFAGTRLVLNLRGYTESTDEVLTSEISEINFSSVPPAPSSSPYIQTSDSSTLCHTMFIENQSSK</sequence>
<keyword evidence="1" id="KW-0472">Membrane</keyword>
<proteinExistence type="predicted"/>
<keyword evidence="4" id="KW-1185">Reference proteome</keyword>
<keyword evidence="1" id="KW-1133">Transmembrane helix</keyword>
<dbReference type="AlphaFoldDB" id="A0AAV5A9X6"/>
<dbReference type="EMBL" id="BPWL01000004">
    <property type="protein sequence ID" value="GJJ09806.1"/>
    <property type="molecule type" value="Genomic_DNA"/>
</dbReference>